<feature type="domain" description="Resolvase/invertase-type recombinase catalytic" evidence="7">
    <location>
        <begin position="1"/>
        <end position="149"/>
    </location>
</feature>
<evidence type="ECO:0000313" key="10">
    <source>
        <dbReference type="Proteomes" id="UP000308489"/>
    </source>
</evidence>
<accession>A0A4U9RM47</accession>
<dbReference type="PROSITE" id="PS00397">
    <property type="entry name" value="RECOMBINASES_1"/>
    <property type="match status" value="1"/>
</dbReference>
<dbReference type="OrthoDB" id="9781670at2"/>
<reference evidence="9 10" key="1">
    <citation type="submission" date="2019-05" db="EMBL/GenBank/DDBJ databases">
        <authorList>
            <consortium name="Pathogen Informatics"/>
        </authorList>
    </citation>
    <scope>NUCLEOTIDE SEQUENCE [LARGE SCALE GENOMIC DNA]</scope>
    <source>
        <strain evidence="9 10">NCTC503</strain>
    </source>
</reference>
<dbReference type="InterPro" id="IPR036162">
    <property type="entry name" value="Resolvase-like_N_sf"/>
</dbReference>
<dbReference type="CDD" id="cd00338">
    <property type="entry name" value="Ser_Recombinase"/>
    <property type="match status" value="1"/>
</dbReference>
<dbReference type="Gene3D" id="3.40.50.1390">
    <property type="entry name" value="Resolvase, N-terminal catalytic domain"/>
    <property type="match status" value="1"/>
</dbReference>
<dbReference type="Proteomes" id="UP000308489">
    <property type="component" value="Chromosome 1"/>
</dbReference>
<dbReference type="InterPro" id="IPR006119">
    <property type="entry name" value="Resolv_N"/>
</dbReference>
<dbReference type="InterPro" id="IPR038109">
    <property type="entry name" value="DNA_bind_recomb_sf"/>
</dbReference>
<dbReference type="InterPro" id="IPR011109">
    <property type="entry name" value="DNA_bind_recombinase_dom"/>
</dbReference>
<dbReference type="InterPro" id="IPR006118">
    <property type="entry name" value="Recombinase_CS"/>
</dbReference>
<keyword evidence="3" id="KW-0233">DNA recombination</keyword>
<keyword evidence="6" id="KW-0175">Coiled coil</keyword>
<keyword evidence="10" id="KW-1185">Reference proteome</keyword>
<dbReference type="PROSITE" id="PS51737">
    <property type="entry name" value="RECOMBINASE_DNA_BIND"/>
    <property type="match status" value="1"/>
</dbReference>
<evidence type="ECO:0000256" key="4">
    <source>
        <dbReference type="PIRSR" id="PIRSR606118-50"/>
    </source>
</evidence>
<keyword evidence="2" id="KW-0238">DNA-binding</keyword>
<dbReference type="AlphaFoldDB" id="A0A4U9RM47"/>
<protein>
    <submittedName>
        <fullName evidence="9">DNA recombinase</fullName>
    </submittedName>
</protein>
<evidence type="ECO:0000313" key="9">
    <source>
        <dbReference type="EMBL" id="VTQ89940.1"/>
    </source>
</evidence>
<dbReference type="EMBL" id="LR590481">
    <property type="protein sequence ID" value="VTQ89940.1"/>
    <property type="molecule type" value="Genomic_DNA"/>
</dbReference>
<dbReference type="PANTHER" id="PTHR30461">
    <property type="entry name" value="DNA-INVERTASE FROM LAMBDOID PROPHAGE"/>
    <property type="match status" value="1"/>
</dbReference>
<sequence length="522" mass="60145">MIAIYCRVSTDDQQERGTIENQIEFSQKYCDLHELSIFKIYKEDGVSGTIALEDRPVGKQLLKDAKNKKFDTLLLYKLDRLGRSARITLNSIHTLEELNVQIKSMTEPFDTSSPSGRFMITMLAGVADLERSTILERMQLGTNRAAKEGKWLGGIVPYGYYVDDDKYLQINNDIIPGLNLSEADIIKLIFNLTVEKHYSTIKVCDYLNAMNIPTSYEKDNRKISKGKRKVNTAGVWRPGNVLRMLRNTTYKGIHSYGKRSTKKRDLITREVPSIVDIETWEKAQQVIEDNKIEANRNHKRDYLLKGLIKCALCARTYVGTTHGERGYYVCNGKISYRGKCKAKNVSTKYIESIVWNDITSFINNPGETIEILKRNLKSKHDGRVDLLKQKELLDNHMRDKQNEKQSILDLFRKGIINHDDLELQMNKINAEYNNIKNNLDTLIIELEALNDIEDYTKVEEMLVEMKIKISNPNISFEDKRKIIKVLVDKILVDTVEENNSKKAVLNITYSFVQVEKHTVKDS</sequence>
<organism evidence="9 10">
    <name type="scientific">Hathewaya histolytica</name>
    <name type="common">Clostridium histolyticum</name>
    <dbReference type="NCBI Taxonomy" id="1498"/>
    <lineage>
        <taxon>Bacteria</taxon>
        <taxon>Bacillati</taxon>
        <taxon>Bacillota</taxon>
        <taxon>Clostridia</taxon>
        <taxon>Eubacteriales</taxon>
        <taxon>Clostridiaceae</taxon>
        <taxon>Hathewaya</taxon>
    </lineage>
</organism>
<dbReference type="SUPFAM" id="SSF53041">
    <property type="entry name" value="Resolvase-like"/>
    <property type="match status" value="1"/>
</dbReference>
<dbReference type="PROSITE" id="PS51736">
    <property type="entry name" value="RECOMBINASES_3"/>
    <property type="match status" value="1"/>
</dbReference>
<proteinExistence type="predicted"/>
<dbReference type="SMART" id="SM00857">
    <property type="entry name" value="Resolvase"/>
    <property type="match status" value="1"/>
</dbReference>
<dbReference type="InterPro" id="IPR025827">
    <property type="entry name" value="Zn_ribbon_recom_dom"/>
</dbReference>
<dbReference type="RefSeq" id="WP_138210155.1">
    <property type="nucleotide sequence ID" value="NZ_CBCRUQ010000014.1"/>
</dbReference>
<dbReference type="GO" id="GO:0015074">
    <property type="term" value="P:DNA integration"/>
    <property type="evidence" value="ECO:0007669"/>
    <property type="project" value="UniProtKB-KW"/>
</dbReference>
<evidence type="ECO:0000256" key="6">
    <source>
        <dbReference type="SAM" id="Coils"/>
    </source>
</evidence>
<dbReference type="Pfam" id="PF13408">
    <property type="entry name" value="Zn_ribbon_recom"/>
    <property type="match status" value="1"/>
</dbReference>
<evidence type="ECO:0000259" key="7">
    <source>
        <dbReference type="PROSITE" id="PS51736"/>
    </source>
</evidence>
<evidence type="ECO:0000259" key="8">
    <source>
        <dbReference type="PROSITE" id="PS51737"/>
    </source>
</evidence>
<dbReference type="Gene3D" id="3.90.1750.20">
    <property type="entry name" value="Putative Large Serine Recombinase, Chain B, Domain 2"/>
    <property type="match status" value="1"/>
</dbReference>
<feature type="domain" description="Recombinase" evidence="8">
    <location>
        <begin position="157"/>
        <end position="293"/>
    </location>
</feature>
<dbReference type="Pfam" id="PF00239">
    <property type="entry name" value="Resolvase"/>
    <property type="match status" value="1"/>
</dbReference>
<evidence type="ECO:0000256" key="3">
    <source>
        <dbReference type="ARBA" id="ARBA00023172"/>
    </source>
</evidence>
<evidence type="ECO:0000256" key="2">
    <source>
        <dbReference type="ARBA" id="ARBA00023125"/>
    </source>
</evidence>
<dbReference type="KEGG" id="hhw:NCTC503_01505"/>
<feature type="coiled-coil region" evidence="6">
    <location>
        <begin position="418"/>
        <end position="452"/>
    </location>
</feature>
<keyword evidence="1" id="KW-0229">DNA integration</keyword>
<name>A0A4U9RM47_HATHI</name>
<dbReference type="Pfam" id="PF07508">
    <property type="entry name" value="Recombinase"/>
    <property type="match status" value="1"/>
</dbReference>
<evidence type="ECO:0000256" key="5">
    <source>
        <dbReference type="PROSITE-ProRule" id="PRU10137"/>
    </source>
</evidence>
<dbReference type="PANTHER" id="PTHR30461:SF23">
    <property type="entry name" value="DNA RECOMBINASE-RELATED"/>
    <property type="match status" value="1"/>
</dbReference>
<gene>
    <name evidence="9" type="primary">hin_3</name>
    <name evidence="9" type="ORF">NCTC503_01505</name>
</gene>
<evidence type="ECO:0000256" key="1">
    <source>
        <dbReference type="ARBA" id="ARBA00022908"/>
    </source>
</evidence>
<dbReference type="GO" id="GO:0003677">
    <property type="term" value="F:DNA binding"/>
    <property type="evidence" value="ECO:0007669"/>
    <property type="project" value="UniProtKB-KW"/>
</dbReference>
<dbReference type="GO" id="GO:0000150">
    <property type="term" value="F:DNA strand exchange activity"/>
    <property type="evidence" value="ECO:0007669"/>
    <property type="project" value="InterPro"/>
</dbReference>
<dbReference type="InterPro" id="IPR050639">
    <property type="entry name" value="SSR_resolvase"/>
</dbReference>
<feature type="active site" description="O-(5'-phospho-DNA)-serine intermediate" evidence="4 5">
    <location>
        <position position="9"/>
    </location>
</feature>